<comment type="caution">
    <text evidence="2">The sequence shown here is derived from an EMBL/GenBank/DDBJ whole genome shotgun (WGS) entry which is preliminary data.</text>
</comment>
<dbReference type="CDD" id="cd03038">
    <property type="entry name" value="GST_N_etherase_LigE"/>
    <property type="match status" value="1"/>
</dbReference>
<dbReference type="Pfam" id="PF22041">
    <property type="entry name" value="GST_C_7"/>
    <property type="match status" value="1"/>
</dbReference>
<dbReference type="AlphaFoldDB" id="A0A437MDZ2"/>
<dbReference type="PANTHER" id="PTHR42673">
    <property type="entry name" value="MALEYLACETOACETATE ISOMERASE"/>
    <property type="match status" value="1"/>
</dbReference>
<dbReference type="InterPro" id="IPR036249">
    <property type="entry name" value="Thioredoxin-like_sf"/>
</dbReference>
<feature type="domain" description="GST N-terminal" evidence="1">
    <location>
        <begin position="8"/>
        <end position="84"/>
    </location>
</feature>
<accession>A0A437MDZ2</accession>
<dbReference type="EMBL" id="SACL01000004">
    <property type="protein sequence ID" value="RVT95880.1"/>
    <property type="molecule type" value="Genomic_DNA"/>
</dbReference>
<dbReference type="Pfam" id="PF13409">
    <property type="entry name" value="GST_N_2"/>
    <property type="match status" value="1"/>
</dbReference>
<dbReference type="SUPFAM" id="SSF52833">
    <property type="entry name" value="Thioredoxin-like"/>
    <property type="match status" value="1"/>
</dbReference>
<dbReference type="InterPro" id="IPR004045">
    <property type="entry name" value="Glutathione_S-Trfase_N"/>
</dbReference>
<evidence type="ECO:0000259" key="1">
    <source>
        <dbReference type="PROSITE" id="PS50404"/>
    </source>
</evidence>
<dbReference type="Proteomes" id="UP000282957">
    <property type="component" value="Unassembled WGS sequence"/>
</dbReference>
<keyword evidence="2" id="KW-0808">Transferase</keyword>
<dbReference type="RefSeq" id="WP_127787815.1">
    <property type="nucleotide sequence ID" value="NZ_SACL01000004.1"/>
</dbReference>
<dbReference type="OrthoDB" id="508035at2"/>
<dbReference type="GO" id="GO:0006559">
    <property type="term" value="P:L-phenylalanine catabolic process"/>
    <property type="evidence" value="ECO:0007669"/>
    <property type="project" value="TreeGrafter"/>
</dbReference>
<proteinExistence type="predicted"/>
<dbReference type="Gene3D" id="1.20.1050.10">
    <property type="match status" value="1"/>
</dbReference>
<protein>
    <submittedName>
        <fullName evidence="2">Glutathione S-transferase family protein</fullName>
    </submittedName>
</protein>
<dbReference type="GO" id="GO:0004364">
    <property type="term" value="F:glutathione transferase activity"/>
    <property type="evidence" value="ECO:0007669"/>
    <property type="project" value="TreeGrafter"/>
</dbReference>
<keyword evidence="3" id="KW-1185">Reference proteome</keyword>
<dbReference type="PANTHER" id="PTHR42673:SF4">
    <property type="entry name" value="MALEYLACETOACETATE ISOMERASE"/>
    <property type="match status" value="1"/>
</dbReference>
<dbReference type="CDD" id="cd03202">
    <property type="entry name" value="GST_C_etherase_LigE"/>
    <property type="match status" value="1"/>
</dbReference>
<dbReference type="GO" id="GO:0006749">
    <property type="term" value="P:glutathione metabolic process"/>
    <property type="evidence" value="ECO:0007669"/>
    <property type="project" value="TreeGrafter"/>
</dbReference>
<dbReference type="InterPro" id="IPR036282">
    <property type="entry name" value="Glutathione-S-Trfase_C_sf"/>
</dbReference>
<evidence type="ECO:0000313" key="3">
    <source>
        <dbReference type="Proteomes" id="UP000282957"/>
    </source>
</evidence>
<dbReference type="SUPFAM" id="SSF47616">
    <property type="entry name" value="GST C-terminal domain-like"/>
    <property type="match status" value="1"/>
</dbReference>
<reference evidence="2 3" key="1">
    <citation type="submission" date="2019-01" db="EMBL/GenBank/DDBJ databases">
        <authorList>
            <person name="Chen W.-M."/>
        </authorList>
    </citation>
    <scope>NUCLEOTIDE SEQUENCE [LARGE SCALE GENOMIC DNA]</scope>
    <source>
        <strain evidence="2 3">CCP-6</strain>
    </source>
</reference>
<evidence type="ECO:0000313" key="2">
    <source>
        <dbReference type="EMBL" id="RVT95880.1"/>
    </source>
</evidence>
<sequence length="229" mass="25659">MSRLLYELAGEDPGRRFSPYCWRTRFALAHKGLEAEGTPWRFTEKDRLAFSGQGLVPVLVDGDTVLSDSWRIAEWLEEKHPDRPSLFGGAPALVRFVNSWADTALHPALARLIIMDIHGCLAPADQAYFRQTREARFGASLEAIQAKREVELPAFRKLLQPLRGALAGKPWLGGDTPNYADYIVLGSFQWARCTSPFRLLAEDDVVFDWRARGFALFDGMAAKAKGYTA</sequence>
<gene>
    <name evidence="2" type="ORF">EOD42_12120</name>
</gene>
<organism evidence="2 3">
    <name type="scientific">Rhodovarius crocodyli</name>
    <dbReference type="NCBI Taxonomy" id="1979269"/>
    <lineage>
        <taxon>Bacteria</taxon>
        <taxon>Pseudomonadati</taxon>
        <taxon>Pseudomonadota</taxon>
        <taxon>Alphaproteobacteria</taxon>
        <taxon>Acetobacterales</taxon>
        <taxon>Roseomonadaceae</taxon>
        <taxon>Rhodovarius</taxon>
    </lineage>
</organism>
<dbReference type="Gene3D" id="3.40.30.10">
    <property type="entry name" value="Glutaredoxin"/>
    <property type="match status" value="1"/>
</dbReference>
<dbReference type="GO" id="GO:0016034">
    <property type="term" value="F:maleylacetoacetate isomerase activity"/>
    <property type="evidence" value="ECO:0007669"/>
    <property type="project" value="TreeGrafter"/>
</dbReference>
<dbReference type="PROSITE" id="PS50404">
    <property type="entry name" value="GST_NTER"/>
    <property type="match status" value="1"/>
</dbReference>
<dbReference type="InterPro" id="IPR054416">
    <property type="entry name" value="GST_UstS-like_C"/>
</dbReference>
<name>A0A437MDZ2_9PROT</name>